<keyword evidence="6" id="KW-1185">Reference proteome</keyword>
<dbReference type="AlphaFoldDB" id="A0AAD8S262"/>
<sequence length="605" mass="66768">MPTSIGAALKSLPAPAAADAKKLQLIEELTLNVDSEQERVLAEILGRNAGAEYLSNCGLDAAAADRATFRSKVPVMSYEDLQPYIQRIANGDRSPVLSTRPVSEFLSSSGTSAGERKLFPNVEDELDRRQLLNSLVMPVINRCFPGMPKGGKGLFFLFIMSETKTPSGLVAQPVLTSYYKSEQFKNGSDGPYYHNTSPLAAVLCEDAFQSMYAQMMCGLCQRHDVLRIGGSFASGLLRAISFLQLNFKQLADDIEAGTLTSRVTDICVRDAVADILRRPDPDLAQFVRTECTKADWAGVLTRIWPNTRYLDVIITGAMAQYIPALRHYGGGLPLVCTRYGSSECFFGINLRPACDPSEVSYTIMPNMAYFEFLPVDDVAAGDDDARSRLVDLARVEAGREYELVVTTYAGLNRFRVGDVLRVTGFHNAAPQFRFVRRRNVLLSVDFDKTDEAELQSAVEVASALLRPDGASVAEYTSRTCTEHVPGHYVVYWELLPITTKCAPAVENEATVMGMCCLEMEEALNAMYRQSRVAFRSIGPLEIRVVQPGTFEEVMEYAVSRGASVNQYKVPRCVTLPHVIQLLDSRVLSSHFSLGLPHWTPPKPSD</sequence>
<evidence type="ECO:0000313" key="6">
    <source>
        <dbReference type="Proteomes" id="UP001231189"/>
    </source>
</evidence>
<dbReference type="PANTHER" id="PTHR31901">
    <property type="entry name" value="GH3 DOMAIN-CONTAINING PROTEIN"/>
    <property type="match status" value="1"/>
</dbReference>
<dbReference type="GO" id="GO:0005737">
    <property type="term" value="C:cytoplasm"/>
    <property type="evidence" value="ECO:0007669"/>
    <property type="project" value="TreeGrafter"/>
</dbReference>
<evidence type="ECO:0000256" key="1">
    <source>
        <dbReference type="ARBA" id="ARBA00008068"/>
    </source>
</evidence>
<dbReference type="EMBL" id="JAUUTY010000004">
    <property type="protein sequence ID" value="KAK1642642.1"/>
    <property type="molecule type" value="Genomic_DNA"/>
</dbReference>
<accession>A0AAD8S262</accession>
<evidence type="ECO:0000313" key="5">
    <source>
        <dbReference type="EMBL" id="KAK1642642.1"/>
    </source>
</evidence>
<dbReference type="Pfam" id="PF23572">
    <property type="entry name" value="GH3_C"/>
    <property type="match status" value="1"/>
</dbReference>
<organism evidence="5 6">
    <name type="scientific">Lolium multiflorum</name>
    <name type="common">Italian ryegrass</name>
    <name type="synonym">Lolium perenne subsp. multiflorum</name>
    <dbReference type="NCBI Taxonomy" id="4521"/>
    <lineage>
        <taxon>Eukaryota</taxon>
        <taxon>Viridiplantae</taxon>
        <taxon>Streptophyta</taxon>
        <taxon>Embryophyta</taxon>
        <taxon>Tracheophyta</taxon>
        <taxon>Spermatophyta</taxon>
        <taxon>Magnoliopsida</taxon>
        <taxon>Liliopsida</taxon>
        <taxon>Poales</taxon>
        <taxon>Poaceae</taxon>
        <taxon>BOP clade</taxon>
        <taxon>Pooideae</taxon>
        <taxon>Poodae</taxon>
        <taxon>Poeae</taxon>
        <taxon>Poeae Chloroplast Group 2 (Poeae type)</taxon>
        <taxon>Loliodinae</taxon>
        <taxon>Loliinae</taxon>
        <taxon>Lolium</taxon>
    </lineage>
</organism>
<dbReference type="InterPro" id="IPR055377">
    <property type="entry name" value="GH3_M"/>
</dbReference>
<reference evidence="5" key="1">
    <citation type="submission" date="2023-07" db="EMBL/GenBank/DDBJ databases">
        <title>A chromosome-level genome assembly of Lolium multiflorum.</title>
        <authorList>
            <person name="Chen Y."/>
            <person name="Copetti D."/>
            <person name="Kolliker R."/>
            <person name="Studer B."/>
        </authorList>
    </citation>
    <scope>NUCLEOTIDE SEQUENCE</scope>
    <source>
        <strain evidence="5">02402/16</strain>
        <tissue evidence="5">Leaf</tissue>
    </source>
</reference>
<dbReference type="InterPro" id="IPR055378">
    <property type="entry name" value="GH3_C"/>
</dbReference>
<dbReference type="Proteomes" id="UP001231189">
    <property type="component" value="Unassembled WGS sequence"/>
</dbReference>
<name>A0AAD8S262_LOLMU</name>
<dbReference type="PANTHER" id="PTHR31901:SF96">
    <property type="entry name" value="INDOLE-3-ACETIC ACID-AMIDO SYNTHETASE GH3.1-RELATED"/>
    <property type="match status" value="1"/>
</dbReference>
<keyword evidence="2" id="KW-0436">Ligase</keyword>
<evidence type="ECO:0000259" key="3">
    <source>
        <dbReference type="Pfam" id="PF23571"/>
    </source>
</evidence>
<feature type="domain" description="GH3 middle" evidence="3">
    <location>
        <begin position="361"/>
        <end position="437"/>
    </location>
</feature>
<comment type="caution">
    <text evidence="5">The sequence shown here is derived from an EMBL/GenBank/DDBJ whole genome shotgun (WGS) entry which is preliminary data.</text>
</comment>
<gene>
    <name evidence="5" type="ORF">QYE76_060447</name>
</gene>
<feature type="domain" description="GH3 C-terminal" evidence="4">
    <location>
        <begin position="453"/>
        <end position="574"/>
    </location>
</feature>
<proteinExistence type="inferred from homology"/>
<dbReference type="Pfam" id="PF23571">
    <property type="entry name" value="GH3_M"/>
    <property type="match status" value="1"/>
</dbReference>
<dbReference type="GO" id="GO:0016881">
    <property type="term" value="F:acid-amino acid ligase activity"/>
    <property type="evidence" value="ECO:0007669"/>
    <property type="project" value="TreeGrafter"/>
</dbReference>
<comment type="similarity">
    <text evidence="1">Belongs to the IAA-amido conjugating enzyme family.</text>
</comment>
<protein>
    <submittedName>
        <fullName evidence="5">Uncharacterized protein</fullName>
    </submittedName>
</protein>
<evidence type="ECO:0000256" key="2">
    <source>
        <dbReference type="ARBA" id="ARBA00022598"/>
    </source>
</evidence>
<dbReference type="Pfam" id="PF03321">
    <property type="entry name" value="GH3"/>
    <property type="match status" value="1"/>
</dbReference>
<dbReference type="InterPro" id="IPR004993">
    <property type="entry name" value="GH3"/>
</dbReference>
<evidence type="ECO:0000259" key="4">
    <source>
        <dbReference type="Pfam" id="PF23572"/>
    </source>
</evidence>